<accession>A0ABP0TXW2</accession>
<gene>
    <name evidence="8" type="ORF">CSSPTR1EN2_LOCUS9005</name>
</gene>
<evidence type="ECO:0000256" key="3">
    <source>
        <dbReference type="ARBA" id="ARBA00023125"/>
    </source>
</evidence>
<evidence type="ECO:0000256" key="6">
    <source>
        <dbReference type="SAM" id="MobiDB-lite"/>
    </source>
</evidence>
<evidence type="ECO:0000256" key="4">
    <source>
        <dbReference type="ARBA" id="ARBA00023163"/>
    </source>
</evidence>
<evidence type="ECO:0000256" key="5">
    <source>
        <dbReference type="ARBA" id="ARBA00023242"/>
    </source>
</evidence>
<dbReference type="PRINTS" id="PR00367">
    <property type="entry name" value="ETHRSPELEMNT"/>
</dbReference>
<evidence type="ECO:0000259" key="7">
    <source>
        <dbReference type="PROSITE" id="PS51032"/>
    </source>
</evidence>
<keyword evidence="9" id="KW-1185">Reference proteome</keyword>
<proteinExistence type="predicted"/>
<reference evidence="8" key="1">
    <citation type="submission" date="2024-02" db="EMBL/GenBank/DDBJ databases">
        <authorList>
            <consortium name="ELIXIR-Norway"/>
            <consortium name="Elixir Norway"/>
        </authorList>
    </citation>
    <scope>NUCLEOTIDE SEQUENCE</scope>
</reference>
<evidence type="ECO:0000256" key="1">
    <source>
        <dbReference type="ARBA" id="ARBA00004123"/>
    </source>
</evidence>
<dbReference type="PANTHER" id="PTHR32467:SF97">
    <property type="entry name" value="ETHYLENE-RESPONSIVE TRANSCRIPTION FACTOR WRI1"/>
    <property type="match status" value="1"/>
</dbReference>
<dbReference type="Gene3D" id="3.30.730.10">
    <property type="entry name" value="AP2/ERF domain"/>
    <property type="match status" value="2"/>
</dbReference>
<dbReference type="InterPro" id="IPR036955">
    <property type="entry name" value="AP2/ERF_dom_sf"/>
</dbReference>
<evidence type="ECO:0000313" key="9">
    <source>
        <dbReference type="Proteomes" id="UP001497512"/>
    </source>
</evidence>
<dbReference type="InterPro" id="IPR001471">
    <property type="entry name" value="AP2/ERF_dom"/>
</dbReference>
<dbReference type="PANTHER" id="PTHR32467">
    <property type="entry name" value="AP2-LIKE ETHYLENE-RESPONSIVE TRANSCRIPTION FACTOR"/>
    <property type="match status" value="1"/>
</dbReference>
<organism evidence="8 9">
    <name type="scientific">Sphagnum troendelagicum</name>
    <dbReference type="NCBI Taxonomy" id="128251"/>
    <lineage>
        <taxon>Eukaryota</taxon>
        <taxon>Viridiplantae</taxon>
        <taxon>Streptophyta</taxon>
        <taxon>Embryophyta</taxon>
        <taxon>Bryophyta</taxon>
        <taxon>Sphagnophytina</taxon>
        <taxon>Sphagnopsida</taxon>
        <taxon>Sphagnales</taxon>
        <taxon>Sphagnaceae</taxon>
        <taxon>Sphagnum</taxon>
    </lineage>
</organism>
<feature type="domain" description="AP2/ERF" evidence="7">
    <location>
        <begin position="64"/>
        <end position="136"/>
    </location>
</feature>
<keyword evidence="2" id="KW-0805">Transcription regulation</keyword>
<dbReference type="CDD" id="cd00018">
    <property type="entry name" value="AP2"/>
    <property type="match status" value="1"/>
</dbReference>
<dbReference type="InterPro" id="IPR016177">
    <property type="entry name" value="DNA-bd_dom_sf"/>
</dbReference>
<keyword evidence="4" id="KW-0804">Transcription</keyword>
<dbReference type="EMBL" id="OZ019908">
    <property type="protein sequence ID" value="CAK9207835.1"/>
    <property type="molecule type" value="Genomic_DNA"/>
</dbReference>
<dbReference type="PROSITE" id="PS51032">
    <property type="entry name" value="AP2_ERF"/>
    <property type="match status" value="2"/>
</dbReference>
<dbReference type="Proteomes" id="UP001497512">
    <property type="component" value="Chromosome 16"/>
</dbReference>
<name>A0ABP0TXW2_9BRYO</name>
<evidence type="ECO:0000313" key="8">
    <source>
        <dbReference type="EMBL" id="CAK9207835.1"/>
    </source>
</evidence>
<keyword evidence="5" id="KW-0539">Nucleus</keyword>
<feature type="domain" description="AP2/ERF" evidence="7">
    <location>
        <begin position="172"/>
        <end position="230"/>
    </location>
</feature>
<sequence>MVKVCKRSPTVTTCAKRDTNGGSECGTPSEKTSVLRTRKKSSRNLKEAQKGQLPSIASTGRSSIYRGVTRHRWTGRFEAHLWDKSCWNDKQNKKGKQEEKLFHETAGAYDDEEAAARAYDLAALKYWGPGTLLNFKISEYEKEINEMRNMSREEYLATLRRRSSGFSRGVSKYRGVARHHHNGRWEARIGRVLGNKYLYLGTYSTQEEAAAAYDVAAIQYRGSAAVTNFELSHYTEMQRLGELETSSCMGNNLTAFPEQESNSMPYPNMSISSAGYVSVCSPVSEESVASYQVASNLSSEPTSILNYTPLDSWPLVPTYISRRLGQLPSYALQSTQHSCYANPVPEAIFSEADVSKAAVTVGIPEAQSVITKQFLDEQTAENEVTNTSLTGEKGEAISATSMLESCNGLLANHDYQHGSEIWMPDDFASFDTNPCVLPDFDLADVWVGMEMEHEDIFLESIIPKSYPSLYPFPIRACS</sequence>
<dbReference type="Pfam" id="PF00847">
    <property type="entry name" value="AP2"/>
    <property type="match status" value="1"/>
</dbReference>
<keyword evidence="3" id="KW-0238">DNA-binding</keyword>
<comment type="subcellular location">
    <subcellularLocation>
        <location evidence="1">Nucleus</location>
    </subcellularLocation>
</comment>
<feature type="region of interest" description="Disordered" evidence="6">
    <location>
        <begin position="17"/>
        <end position="56"/>
    </location>
</feature>
<dbReference type="SMART" id="SM00380">
    <property type="entry name" value="AP2"/>
    <property type="match status" value="2"/>
</dbReference>
<dbReference type="SUPFAM" id="SSF54171">
    <property type="entry name" value="DNA-binding domain"/>
    <property type="match status" value="2"/>
</dbReference>
<evidence type="ECO:0000256" key="2">
    <source>
        <dbReference type="ARBA" id="ARBA00023015"/>
    </source>
</evidence>
<protein>
    <recommendedName>
        <fullName evidence="7">AP2/ERF domain-containing protein</fullName>
    </recommendedName>
</protein>